<dbReference type="InterPro" id="IPR002298">
    <property type="entry name" value="DNA_polymerase_A"/>
</dbReference>
<dbReference type="AlphaFoldDB" id="A0A0F9DA26"/>
<dbReference type="GO" id="GO:0003887">
    <property type="term" value="F:DNA-directed DNA polymerase activity"/>
    <property type="evidence" value="ECO:0007669"/>
    <property type="project" value="UniProtKB-KW"/>
</dbReference>
<proteinExistence type="predicted"/>
<dbReference type="Gene3D" id="3.30.70.370">
    <property type="match status" value="1"/>
</dbReference>
<keyword evidence="4" id="KW-0239">DNA-directed DNA polymerase</keyword>
<dbReference type="EMBL" id="LAZR01029796">
    <property type="protein sequence ID" value="KKL58514.1"/>
    <property type="molecule type" value="Genomic_DNA"/>
</dbReference>
<dbReference type="InterPro" id="IPR019760">
    <property type="entry name" value="DNA-dir_DNA_pol_A_CS"/>
</dbReference>
<evidence type="ECO:0000256" key="3">
    <source>
        <dbReference type="ARBA" id="ARBA00022695"/>
    </source>
</evidence>
<dbReference type="FunFam" id="1.10.150.20:FF:000002">
    <property type="entry name" value="DNA polymerase I"/>
    <property type="match status" value="1"/>
</dbReference>
<dbReference type="Gene3D" id="1.10.150.20">
    <property type="entry name" value="5' to 3' exonuclease, C-terminal subdomain"/>
    <property type="match status" value="1"/>
</dbReference>
<evidence type="ECO:0000259" key="6">
    <source>
        <dbReference type="SMART" id="SM00482"/>
    </source>
</evidence>
<dbReference type="InterPro" id="IPR001098">
    <property type="entry name" value="DNA-dir_DNA_pol_A_palm_dom"/>
</dbReference>
<accession>A0A0F9DA26</accession>
<keyword evidence="3" id="KW-0548">Nucleotidyltransferase</keyword>
<feature type="domain" description="DNA-directed DNA polymerase family A palm" evidence="6">
    <location>
        <begin position="143"/>
        <end position="352"/>
    </location>
</feature>
<evidence type="ECO:0000256" key="2">
    <source>
        <dbReference type="ARBA" id="ARBA00022679"/>
    </source>
</evidence>
<evidence type="ECO:0000256" key="5">
    <source>
        <dbReference type="ARBA" id="ARBA00049244"/>
    </source>
</evidence>
<comment type="catalytic activity">
    <reaction evidence="5">
        <text>DNA(n) + a 2'-deoxyribonucleoside 5'-triphosphate = DNA(n+1) + diphosphate</text>
        <dbReference type="Rhea" id="RHEA:22508"/>
        <dbReference type="Rhea" id="RHEA-COMP:17339"/>
        <dbReference type="Rhea" id="RHEA-COMP:17340"/>
        <dbReference type="ChEBI" id="CHEBI:33019"/>
        <dbReference type="ChEBI" id="CHEBI:61560"/>
        <dbReference type="ChEBI" id="CHEBI:173112"/>
        <dbReference type="EC" id="2.7.7.7"/>
    </reaction>
</comment>
<dbReference type="PROSITE" id="PS00447">
    <property type="entry name" value="DNA_POLYMERASE_A"/>
    <property type="match status" value="1"/>
</dbReference>
<dbReference type="SMART" id="SM00482">
    <property type="entry name" value="POLAc"/>
    <property type="match status" value="1"/>
</dbReference>
<feature type="non-terminal residue" evidence="7">
    <location>
        <position position="1"/>
    </location>
</feature>
<dbReference type="PANTHER" id="PTHR10133:SF62">
    <property type="entry name" value="DNA POLYMERASE THETA"/>
    <property type="match status" value="1"/>
</dbReference>
<dbReference type="InterPro" id="IPR043502">
    <property type="entry name" value="DNA/RNA_pol_sf"/>
</dbReference>
<evidence type="ECO:0000256" key="4">
    <source>
        <dbReference type="ARBA" id="ARBA00022932"/>
    </source>
</evidence>
<protein>
    <recommendedName>
        <fullName evidence="1">DNA-directed DNA polymerase</fullName>
        <ecNumber evidence="1">2.7.7.7</ecNumber>
    </recommendedName>
</protein>
<dbReference type="GO" id="GO:0003677">
    <property type="term" value="F:DNA binding"/>
    <property type="evidence" value="ECO:0007669"/>
    <property type="project" value="InterPro"/>
</dbReference>
<dbReference type="GO" id="GO:0006261">
    <property type="term" value="P:DNA-templated DNA replication"/>
    <property type="evidence" value="ECO:0007669"/>
    <property type="project" value="InterPro"/>
</dbReference>
<dbReference type="Pfam" id="PF00476">
    <property type="entry name" value="DNA_pol_A"/>
    <property type="match status" value="1"/>
</dbReference>
<evidence type="ECO:0000313" key="7">
    <source>
        <dbReference type="EMBL" id="KKL58514.1"/>
    </source>
</evidence>
<name>A0A0F9DA26_9ZZZZ</name>
<evidence type="ECO:0000256" key="1">
    <source>
        <dbReference type="ARBA" id="ARBA00012417"/>
    </source>
</evidence>
<keyword evidence="2" id="KW-0808">Transferase</keyword>
<comment type="caution">
    <text evidence="7">The sequence shown here is derived from an EMBL/GenBank/DDBJ whole genome shotgun (WGS) entry which is preliminary data.</text>
</comment>
<sequence>TKKEEGKILLGSWQQLQDLWFKVMNVPWDHLEKKHKKGGRGLPKTGTDVRKALIARCKREGMEHEAWVIEQIGNWKKLDKLNGSFIQPLANFVPLKVGEEIDPLIQDVHKIPPPNRTHASYLLHGTNTGRLACSGVNQQQFPEGDIRTCFISRWRGQGGIIISADYSQIEVRIMAIEANDEGLINALNDGRDVHTYTASLINGIPEAQITKELRTPAKSVTFGIIYGQGEPALAAILGVTVGEAEALKAKFLQVLPGLNSFIHQQHARLREDGFVTTRLGRRRVIPEINSKNSHLVAHAERCSVNMPIQSLASDLMLMAMGRINRRSQAEGTYLVPVNIIHDAGMFDCPPGRLLSGMRLIRHEMVVRPQELHNWLIVTPAADFEIGVTWGNMMEANMLEDVVGGSDDPHNLRPARIELLGYPQDYPLLVEELRRGDYQVEELEYTLHPSEEEQKLGKYRWVIGVGDEIPF</sequence>
<dbReference type="SUPFAM" id="SSF56672">
    <property type="entry name" value="DNA/RNA polymerases"/>
    <property type="match status" value="1"/>
</dbReference>
<reference evidence="7" key="1">
    <citation type="journal article" date="2015" name="Nature">
        <title>Complex archaea that bridge the gap between prokaryotes and eukaryotes.</title>
        <authorList>
            <person name="Spang A."/>
            <person name="Saw J.H."/>
            <person name="Jorgensen S.L."/>
            <person name="Zaremba-Niedzwiedzka K."/>
            <person name="Martijn J."/>
            <person name="Lind A.E."/>
            <person name="van Eijk R."/>
            <person name="Schleper C."/>
            <person name="Guy L."/>
            <person name="Ettema T.J."/>
        </authorList>
    </citation>
    <scope>NUCLEOTIDE SEQUENCE</scope>
</reference>
<dbReference type="GO" id="GO:0006302">
    <property type="term" value="P:double-strand break repair"/>
    <property type="evidence" value="ECO:0007669"/>
    <property type="project" value="TreeGrafter"/>
</dbReference>
<gene>
    <name evidence="7" type="ORF">LCGC14_2224590</name>
</gene>
<organism evidence="7">
    <name type="scientific">marine sediment metagenome</name>
    <dbReference type="NCBI Taxonomy" id="412755"/>
    <lineage>
        <taxon>unclassified sequences</taxon>
        <taxon>metagenomes</taxon>
        <taxon>ecological metagenomes</taxon>
    </lineage>
</organism>
<dbReference type="PANTHER" id="PTHR10133">
    <property type="entry name" value="DNA POLYMERASE I"/>
    <property type="match status" value="1"/>
</dbReference>
<dbReference type="PRINTS" id="PR00868">
    <property type="entry name" value="DNAPOLI"/>
</dbReference>
<dbReference type="EC" id="2.7.7.7" evidence="1"/>